<organism evidence="2">
    <name type="scientific">marine sediment metagenome</name>
    <dbReference type="NCBI Taxonomy" id="412755"/>
    <lineage>
        <taxon>unclassified sequences</taxon>
        <taxon>metagenomes</taxon>
        <taxon>ecological metagenomes</taxon>
    </lineage>
</organism>
<feature type="transmembrane region" description="Helical" evidence="1">
    <location>
        <begin position="12"/>
        <end position="39"/>
    </location>
</feature>
<sequence>MDKWEERLERIFLFFVVMLFAFAVPWLAFVMVISVLTVFGKGE</sequence>
<accession>A0A0F9CPC8</accession>
<reference evidence="2" key="1">
    <citation type="journal article" date="2015" name="Nature">
        <title>Complex archaea that bridge the gap between prokaryotes and eukaryotes.</title>
        <authorList>
            <person name="Spang A."/>
            <person name="Saw J.H."/>
            <person name="Jorgensen S.L."/>
            <person name="Zaremba-Niedzwiedzka K."/>
            <person name="Martijn J."/>
            <person name="Lind A.E."/>
            <person name="van Eijk R."/>
            <person name="Schleper C."/>
            <person name="Guy L."/>
            <person name="Ettema T.J."/>
        </authorList>
    </citation>
    <scope>NUCLEOTIDE SEQUENCE</scope>
</reference>
<dbReference type="AlphaFoldDB" id="A0A0F9CPC8"/>
<dbReference type="EMBL" id="LAZR01035165">
    <property type="protein sequence ID" value="KKL28252.1"/>
    <property type="molecule type" value="Genomic_DNA"/>
</dbReference>
<keyword evidence="1" id="KW-1133">Transmembrane helix</keyword>
<gene>
    <name evidence="2" type="ORF">LCGC14_2377020</name>
</gene>
<name>A0A0F9CPC8_9ZZZZ</name>
<keyword evidence="1" id="KW-0812">Transmembrane</keyword>
<evidence type="ECO:0000313" key="2">
    <source>
        <dbReference type="EMBL" id="KKL28252.1"/>
    </source>
</evidence>
<comment type="caution">
    <text evidence="2">The sequence shown here is derived from an EMBL/GenBank/DDBJ whole genome shotgun (WGS) entry which is preliminary data.</text>
</comment>
<proteinExistence type="predicted"/>
<keyword evidence="1" id="KW-0472">Membrane</keyword>
<evidence type="ECO:0000256" key="1">
    <source>
        <dbReference type="SAM" id="Phobius"/>
    </source>
</evidence>
<protein>
    <submittedName>
        <fullName evidence="2">Uncharacterized protein</fullName>
    </submittedName>
</protein>